<dbReference type="EMBL" id="RZNJ01000003">
    <property type="protein sequence ID" value="RUT30991.1"/>
    <property type="molecule type" value="Genomic_DNA"/>
</dbReference>
<gene>
    <name evidence="6" type="ORF">EMQ25_08915</name>
</gene>
<dbReference type="AlphaFoldDB" id="A0A433XA79"/>
<comment type="similarity">
    <text evidence="1">Belongs to the peptidase C40 family.</text>
</comment>
<dbReference type="GO" id="GO:0008234">
    <property type="term" value="F:cysteine-type peptidase activity"/>
    <property type="evidence" value="ECO:0007669"/>
    <property type="project" value="UniProtKB-KW"/>
</dbReference>
<keyword evidence="7" id="KW-1185">Reference proteome</keyword>
<dbReference type="RefSeq" id="WP_127188237.1">
    <property type="nucleotide sequence ID" value="NZ_RZNJ01000003.1"/>
</dbReference>
<keyword evidence="2" id="KW-0645">Protease</keyword>
<dbReference type="InterPro" id="IPR000064">
    <property type="entry name" value="NLP_P60_dom"/>
</dbReference>
<dbReference type="Proteomes" id="UP000281547">
    <property type="component" value="Unassembled WGS sequence"/>
</dbReference>
<accession>A0A433XA79</accession>
<dbReference type="PROSITE" id="PS51935">
    <property type="entry name" value="NLPC_P60"/>
    <property type="match status" value="1"/>
</dbReference>
<keyword evidence="3" id="KW-0378">Hydrolase</keyword>
<dbReference type="Gene3D" id="3.90.1720.10">
    <property type="entry name" value="endopeptidase domain like (from Nostoc punctiforme)"/>
    <property type="match status" value="1"/>
</dbReference>
<dbReference type="NCBIfam" id="TIGR02219">
    <property type="entry name" value="phage_NlpC_fam"/>
    <property type="match status" value="1"/>
</dbReference>
<keyword evidence="4" id="KW-0788">Thiol protease</keyword>
<dbReference type="OrthoDB" id="6058745at2"/>
<evidence type="ECO:0000313" key="6">
    <source>
        <dbReference type="EMBL" id="RUT30991.1"/>
    </source>
</evidence>
<feature type="domain" description="NlpC/P60" evidence="5">
    <location>
        <begin position="1"/>
        <end position="139"/>
    </location>
</feature>
<sequence>MSEGIRIAALAREWIGTPYRHQGSLRGAGCDCLGLVRGVWREIHGREPETVPPYRPDWREEEGRAALIAVAGRHLVKREGAAAVGDVLVFRLRRGAGARHCGILVTPDRFVHAQEEIGVVEAHLSDGWRVRVAGVFGFPPSSR</sequence>
<evidence type="ECO:0000313" key="7">
    <source>
        <dbReference type="Proteomes" id="UP000281547"/>
    </source>
</evidence>
<evidence type="ECO:0000256" key="4">
    <source>
        <dbReference type="ARBA" id="ARBA00022807"/>
    </source>
</evidence>
<protein>
    <recommendedName>
        <fullName evidence="5">NlpC/P60 domain-containing protein</fullName>
    </recommendedName>
</protein>
<dbReference type="InterPro" id="IPR038765">
    <property type="entry name" value="Papain-like_cys_pep_sf"/>
</dbReference>
<evidence type="ECO:0000256" key="1">
    <source>
        <dbReference type="ARBA" id="ARBA00007074"/>
    </source>
</evidence>
<evidence type="ECO:0000256" key="2">
    <source>
        <dbReference type="ARBA" id="ARBA00022670"/>
    </source>
</evidence>
<comment type="caution">
    <text evidence="6">The sequence shown here is derived from an EMBL/GenBank/DDBJ whole genome shotgun (WGS) entry which is preliminary data.</text>
</comment>
<dbReference type="SUPFAM" id="SSF54001">
    <property type="entry name" value="Cysteine proteinases"/>
    <property type="match status" value="1"/>
</dbReference>
<name>A0A433XA79_9HYPH</name>
<evidence type="ECO:0000256" key="3">
    <source>
        <dbReference type="ARBA" id="ARBA00022801"/>
    </source>
</evidence>
<evidence type="ECO:0000259" key="5">
    <source>
        <dbReference type="PROSITE" id="PS51935"/>
    </source>
</evidence>
<dbReference type="GO" id="GO:0006508">
    <property type="term" value="P:proteolysis"/>
    <property type="evidence" value="ECO:0007669"/>
    <property type="project" value="UniProtKB-KW"/>
</dbReference>
<proteinExistence type="inferred from homology"/>
<organism evidence="6 7">
    <name type="scientific">Arsenicitalea aurantiaca</name>
    <dbReference type="NCBI Taxonomy" id="1783274"/>
    <lineage>
        <taxon>Bacteria</taxon>
        <taxon>Pseudomonadati</taxon>
        <taxon>Pseudomonadota</taxon>
        <taxon>Alphaproteobacteria</taxon>
        <taxon>Hyphomicrobiales</taxon>
        <taxon>Devosiaceae</taxon>
        <taxon>Arsenicitalea</taxon>
    </lineage>
</organism>
<dbReference type="InterPro" id="IPR011929">
    <property type="entry name" value="Phage_pept_NlpC/P60"/>
</dbReference>
<dbReference type="Pfam" id="PF00877">
    <property type="entry name" value="NLPC_P60"/>
    <property type="match status" value="1"/>
</dbReference>
<reference evidence="6 7" key="1">
    <citation type="journal article" date="2016" name="Int. J. Syst. Evol. Microbiol.">
        <title>Arsenicitalea aurantiaca gen. nov., sp. nov., a new member of the family Hyphomicrobiaceae, isolated from high-arsenic sediment.</title>
        <authorList>
            <person name="Mu Y."/>
            <person name="Zhou L."/>
            <person name="Zeng X.C."/>
            <person name="Liu L."/>
            <person name="Pan Y."/>
            <person name="Chen X."/>
            <person name="Wang J."/>
            <person name="Li S."/>
            <person name="Li W.J."/>
            <person name="Wang Y."/>
        </authorList>
    </citation>
    <scope>NUCLEOTIDE SEQUENCE [LARGE SCALE GENOMIC DNA]</scope>
    <source>
        <strain evidence="6 7">42-50</strain>
    </source>
</reference>